<dbReference type="PhylomeDB" id="A0A0G4FG15"/>
<name>A0A0G4FG15_9ALVE</name>
<dbReference type="VEuPathDB" id="CryptoDB:Cvel_16796"/>
<dbReference type="AlphaFoldDB" id="A0A0G4FG15"/>
<dbReference type="EMBL" id="CDMZ01000343">
    <property type="protein sequence ID" value="CEM12185.1"/>
    <property type="molecule type" value="Genomic_DNA"/>
</dbReference>
<dbReference type="SUPFAM" id="SSF51197">
    <property type="entry name" value="Clavaminate synthase-like"/>
    <property type="match status" value="1"/>
</dbReference>
<dbReference type="PANTHER" id="PTHR31630:SF6">
    <property type="entry name" value="PHYTANOYL-COA DIOXYGENASE-RELATED"/>
    <property type="match status" value="1"/>
</dbReference>
<accession>A0A0G4FG15</accession>
<evidence type="ECO:0000313" key="2">
    <source>
        <dbReference type="EMBL" id="CEM12185.1"/>
    </source>
</evidence>
<protein>
    <recommendedName>
        <fullName evidence="3">Phytanoyl-CoA dioxygenase</fullName>
    </recommendedName>
</protein>
<feature type="region of interest" description="Disordered" evidence="1">
    <location>
        <begin position="15"/>
        <end position="37"/>
    </location>
</feature>
<evidence type="ECO:0000256" key="1">
    <source>
        <dbReference type="SAM" id="MobiDB-lite"/>
    </source>
</evidence>
<gene>
    <name evidence="2" type="ORF">Cvel_16796</name>
</gene>
<feature type="region of interest" description="Disordered" evidence="1">
    <location>
        <begin position="199"/>
        <end position="231"/>
    </location>
</feature>
<feature type="compositionally biased region" description="Low complexity" evidence="1">
    <location>
        <begin position="215"/>
        <end position="225"/>
    </location>
</feature>
<dbReference type="Pfam" id="PF05721">
    <property type="entry name" value="PhyH"/>
    <property type="match status" value="1"/>
</dbReference>
<proteinExistence type="predicted"/>
<reference evidence="2" key="1">
    <citation type="submission" date="2014-11" db="EMBL/GenBank/DDBJ databases">
        <authorList>
            <person name="Otto D Thomas"/>
            <person name="Naeem Raeece"/>
        </authorList>
    </citation>
    <scope>NUCLEOTIDE SEQUENCE</scope>
</reference>
<organism evidence="2">
    <name type="scientific">Chromera velia CCMP2878</name>
    <dbReference type="NCBI Taxonomy" id="1169474"/>
    <lineage>
        <taxon>Eukaryota</taxon>
        <taxon>Sar</taxon>
        <taxon>Alveolata</taxon>
        <taxon>Colpodellida</taxon>
        <taxon>Chromeraceae</taxon>
        <taxon>Chromera</taxon>
    </lineage>
</organism>
<dbReference type="InterPro" id="IPR008775">
    <property type="entry name" value="Phytyl_CoA_dOase-like"/>
</dbReference>
<evidence type="ECO:0008006" key="3">
    <source>
        <dbReference type="Google" id="ProtNLM"/>
    </source>
</evidence>
<dbReference type="PANTHER" id="PTHR31630">
    <property type="entry name" value="PHYTANOYL-COA DIOXYGENASE-RELATED-RELATED"/>
    <property type="match status" value="1"/>
</dbReference>
<dbReference type="Gene3D" id="2.60.120.620">
    <property type="entry name" value="q2cbj1_9rhob like domain"/>
    <property type="match status" value="1"/>
</dbReference>
<sequence>METFPSRMENKFPGFEEEVSAPRRHSPETWEGRSWPGGAETGIINSWGAGQSPFQWFVRTRPQVRDVFSALWETDDLLCSFDGFGAFRPWRLNPKWKTQGGWWHVDQNPISKPDRVCVQGLVSLYDGTSSVGGLTVIPGSHKEFCAFGKRAQKEGRLMGKTDFVPVPHEDPIMSPGGRLVLCKAGDLLLWDSRTVHCNTPGESLSDTEGKKVDDSVSPDVQSSSDSESHKEPVDLIRIVSYVCMTPAAWADTKTKRRRMEYANSGVTTNHWPHEILEGLKDTPPFWDAEGFVDKTLIIGKDPAGLNETVDSSVSKIWTTKCVVM</sequence>